<dbReference type="SMART" id="SM00903">
    <property type="entry name" value="Flavin_Reduct"/>
    <property type="match status" value="1"/>
</dbReference>
<keyword evidence="6" id="KW-1185">Reference proteome</keyword>
<dbReference type="RefSeq" id="WP_249309232.1">
    <property type="nucleotide sequence ID" value="NZ_JACRSZ010000013.1"/>
</dbReference>
<evidence type="ECO:0000259" key="4">
    <source>
        <dbReference type="SMART" id="SM00903"/>
    </source>
</evidence>
<name>A0ABR7NBV6_9FIRM</name>
<dbReference type="PANTHER" id="PTHR43567">
    <property type="entry name" value="FLAVOREDOXIN-RELATED-RELATED"/>
    <property type="match status" value="1"/>
</dbReference>
<protein>
    <submittedName>
        <fullName evidence="5">Flavin reductase family protein</fullName>
    </submittedName>
</protein>
<dbReference type="PROSITE" id="PS51257">
    <property type="entry name" value="PROKAR_LIPOPROTEIN"/>
    <property type="match status" value="1"/>
</dbReference>
<gene>
    <name evidence="5" type="ORF">H8716_12360</name>
</gene>
<evidence type="ECO:0000256" key="2">
    <source>
        <dbReference type="ARBA" id="ARBA00022630"/>
    </source>
</evidence>
<comment type="cofactor">
    <cofactor evidence="1">
        <name>FMN</name>
        <dbReference type="ChEBI" id="CHEBI:58210"/>
    </cofactor>
</comment>
<dbReference type="PANTHER" id="PTHR43567:SF1">
    <property type="entry name" value="FLAVOREDOXIN"/>
    <property type="match status" value="1"/>
</dbReference>
<dbReference type="Proteomes" id="UP000657421">
    <property type="component" value="Unassembled WGS sequence"/>
</dbReference>
<dbReference type="InterPro" id="IPR002563">
    <property type="entry name" value="Flavin_Rdtase-like_dom"/>
</dbReference>
<dbReference type="Gene3D" id="2.30.110.10">
    <property type="entry name" value="Electron Transport, Fmn-binding Protein, Chain A"/>
    <property type="match status" value="1"/>
</dbReference>
<feature type="domain" description="Flavin reductase like" evidence="4">
    <location>
        <begin position="11"/>
        <end position="157"/>
    </location>
</feature>
<dbReference type="EMBL" id="JACRSZ010000013">
    <property type="protein sequence ID" value="MBC8573870.1"/>
    <property type="molecule type" value="Genomic_DNA"/>
</dbReference>
<reference evidence="5 6" key="1">
    <citation type="submission" date="2020-08" db="EMBL/GenBank/DDBJ databases">
        <title>Genome public.</title>
        <authorList>
            <person name="Liu C."/>
            <person name="Sun Q."/>
        </authorList>
    </citation>
    <scope>NUCLEOTIDE SEQUENCE [LARGE SCALE GENOMIC DNA]</scope>
    <source>
        <strain evidence="5 6">NSJ-46</strain>
    </source>
</reference>
<comment type="caution">
    <text evidence="5">The sequence shown here is derived from an EMBL/GenBank/DDBJ whole genome shotgun (WGS) entry which is preliminary data.</text>
</comment>
<organism evidence="5 6">
    <name type="scientific">Jingyaoa shaoxingensis</name>
    <dbReference type="NCBI Taxonomy" id="2763671"/>
    <lineage>
        <taxon>Bacteria</taxon>
        <taxon>Bacillati</taxon>
        <taxon>Bacillota</taxon>
        <taxon>Clostridia</taxon>
        <taxon>Lachnospirales</taxon>
        <taxon>Lachnospiraceae</taxon>
        <taxon>Jingyaoa</taxon>
    </lineage>
</organism>
<proteinExistence type="inferred from homology"/>
<keyword evidence="2" id="KW-0285">Flavoprotein</keyword>
<evidence type="ECO:0000256" key="1">
    <source>
        <dbReference type="ARBA" id="ARBA00001917"/>
    </source>
</evidence>
<dbReference type="Pfam" id="PF01613">
    <property type="entry name" value="Flavin_Reduct"/>
    <property type="match status" value="1"/>
</dbReference>
<dbReference type="SUPFAM" id="SSF50475">
    <property type="entry name" value="FMN-binding split barrel"/>
    <property type="match status" value="1"/>
</dbReference>
<evidence type="ECO:0000313" key="5">
    <source>
        <dbReference type="EMBL" id="MBC8573870.1"/>
    </source>
</evidence>
<evidence type="ECO:0000256" key="3">
    <source>
        <dbReference type="ARBA" id="ARBA00038054"/>
    </source>
</evidence>
<accession>A0ABR7NBV6</accession>
<comment type="similarity">
    <text evidence="3">Belongs to the flavoredoxin family.</text>
</comment>
<sequence length="189" mass="21372">MSKQIWKAGNMVYPLPAVMVSCQRPGEKANIITIAWTGTVCTNPAMLYISVRPERYSYDIIRETGEFVVNLTTEKLAKATDYCGVRSGRDVDKFKEMHLTEEPSVQIHVPGIAECPVNIECRVKNILELGSHHMFVAEVLQVHVDESYLDEKGKFHLNDTGLMAYSHGEYKTLGETLGTFGYSVRKKRR</sequence>
<dbReference type="InterPro" id="IPR052174">
    <property type="entry name" value="Flavoredoxin"/>
</dbReference>
<dbReference type="InterPro" id="IPR012349">
    <property type="entry name" value="Split_barrel_FMN-bd"/>
</dbReference>
<evidence type="ECO:0000313" key="6">
    <source>
        <dbReference type="Proteomes" id="UP000657421"/>
    </source>
</evidence>